<dbReference type="Proteomes" id="UP000697107">
    <property type="component" value="Unassembled WGS sequence"/>
</dbReference>
<reference evidence="1" key="1">
    <citation type="submission" date="2018-10" db="EMBL/GenBank/DDBJ databases">
        <title>Effector identification in a new, highly contiguous assembly of the strawberry crown rot pathogen Phytophthora cactorum.</title>
        <authorList>
            <person name="Armitage A.D."/>
            <person name="Nellist C.F."/>
            <person name="Bates H."/>
            <person name="Vickerstaff R.J."/>
            <person name="Harrison R.J."/>
        </authorList>
    </citation>
    <scope>NUCLEOTIDE SEQUENCE</scope>
    <source>
        <strain evidence="1">P415</strain>
    </source>
</reference>
<evidence type="ECO:0000313" key="2">
    <source>
        <dbReference type="Proteomes" id="UP000697107"/>
    </source>
</evidence>
<organism evidence="1 2">
    <name type="scientific">Phytophthora cactorum</name>
    <dbReference type="NCBI Taxonomy" id="29920"/>
    <lineage>
        <taxon>Eukaryota</taxon>
        <taxon>Sar</taxon>
        <taxon>Stramenopiles</taxon>
        <taxon>Oomycota</taxon>
        <taxon>Peronosporomycetes</taxon>
        <taxon>Peronosporales</taxon>
        <taxon>Peronosporaceae</taxon>
        <taxon>Phytophthora</taxon>
    </lineage>
</organism>
<dbReference type="AlphaFoldDB" id="A0A8T1FR73"/>
<gene>
    <name evidence="1" type="ORF">PC118_g15259</name>
</gene>
<protein>
    <submittedName>
        <fullName evidence="1">Uncharacterized protein</fullName>
    </submittedName>
</protein>
<comment type="caution">
    <text evidence="1">The sequence shown here is derived from an EMBL/GenBank/DDBJ whole genome shotgun (WGS) entry which is preliminary data.</text>
</comment>
<dbReference type="EMBL" id="RCML01000585">
    <property type="protein sequence ID" value="KAG2973217.1"/>
    <property type="molecule type" value="Genomic_DNA"/>
</dbReference>
<accession>A0A8T1FR73</accession>
<name>A0A8T1FR73_9STRA</name>
<dbReference type="VEuPathDB" id="FungiDB:PC110_g18770"/>
<sequence>MLLTEAVNAKNDVMTSRGHVMGPTAVDTRRINLMTDIAVGIGSCLLQMGVLVREREQRHVSQQGAID</sequence>
<proteinExistence type="predicted"/>
<evidence type="ECO:0000313" key="1">
    <source>
        <dbReference type="EMBL" id="KAG2973217.1"/>
    </source>
</evidence>